<accession>A0A1I6UB54</accession>
<organism evidence="2 3">
    <name type="scientific">Marininema halotolerans</name>
    <dbReference type="NCBI Taxonomy" id="1155944"/>
    <lineage>
        <taxon>Bacteria</taxon>
        <taxon>Bacillati</taxon>
        <taxon>Bacillota</taxon>
        <taxon>Bacilli</taxon>
        <taxon>Bacillales</taxon>
        <taxon>Thermoactinomycetaceae</taxon>
        <taxon>Marininema</taxon>
    </lineage>
</organism>
<reference evidence="3" key="1">
    <citation type="submission" date="2016-10" db="EMBL/GenBank/DDBJ databases">
        <authorList>
            <person name="Varghese N."/>
            <person name="Submissions S."/>
        </authorList>
    </citation>
    <scope>NUCLEOTIDE SEQUENCE [LARGE SCALE GENOMIC DNA]</scope>
    <source>
        <strain evidence="3">DSM 45789</strain>
    </source>
</reference>
<dbReference type="InterPro" id="IPR010895">
    <property type="entry name" value="CHRD"/>
</dbReference>
<keyword evidence="3" id="KW-1185">Reference proteome</keyword>
<feature type="domain" description="CHRD" evidence="1">
    <location>
        <begin position="1"/>
        <end position="136"/>
    </location>
</feature>
<gene>
    <name evidence="2" type="ORF">SAMN05444972_11513</name>
</gene>
<evidence type="ECO:0000313" key="3">
    <source>
        <dbReference type="Proteomes" id="UP000198660"/>
    </source>
</evidence>
<dbReference type="PROSITE" id="PS50933">
    <property type="entry name" value="CHRD"/>
    <property type="match status" value="1"/>
</dbReference>
<dbReference type="OrthoDB" id="571052at2"/>
<dbReference type="Proteomes" id="UP000198660">
    <property type="component" value="Unassembled WGS sequence"/>
</dbReference>
<evidence type="ECO:0000313" key="2">
    <source>
        <dbReference type="EMBL" id="SFS98652.1"/>
    </source>
</evidence>
<proteinExistence type="predicted"/>
<dbReference type="AlphaFoldDB" id="A0A1I6UB54"/>
<dbReference type="RefSeq" id="WP_091839151.1">
    <property type="nucleotide sequence ID" value="NZ_FPAA01000015.1"/>
</dbReference>
<sequence>MSRFISILVGKEEVPPVQTRASGVLHLRVNQNQTLLRYKLRLSNINKLTRAHLHLAPRGINGPIVAILFNTTTSGISTPLGIITGTIRSTDLTGPLENSTIAELVNQIRQGNIYTNAHNERFPNGVIRGQVRSSISQ</sequence>
<dbReference type="EMBL" id="FPAA01000015">
    <property type="protein sequence ID" value="SFS98652.1"/>
    <property type="molecule type" value="Genomic_DNA"/>
</dbReference>
<dbReference type="SMART" id="SM00754">
    <property type="entry name" value="CHRD"/>
    <property type="match status" value="1"/>
</dbReference>
<protein>
    <submittedName>
        <fullName evidence="2">CHRD domain-containing protein</fullName>
    </submittedName>
</protein>
<name>A0A1I6UB54_9BACL</name>
<dbReference type="Pfam" id="PF07452">
    <property type="entry name" value="CHRD"/>
    <property type="match status" value="1"/>
</dbReference>
<evidence type="ECO:0000259" key="1">
    <source>
        <dbReference type="PROSITE" id="PS50933"/>
    </source>
</evidence>